<dbReference type="EMBL" id="CAJHJT010000023">
    <property type="protein sequence ID" value="CAD7002100.1"/>
    <property type="molecule type" value="Genomic_DNA"/>
</dbReference>
<keyword evidence="2" id="KW-1185">Reference proteome</keyword>
<reference evidence="1" key="1">
    <citation type="submission" date="2020-11" db="EMBL/GenBank/DDBJ databases">
        <authorList>
            <person name="Whitehead M."/>
        </authorList>
    </citation>
    <scope>NUCLEOTIDE SEQUENCE</scope>
    <source>
        <strain evidence="1">EGII</strain>
    </source>
</reference>
<dbReference type="Proteomes" id="UP000606786">
    <property type="component" value="Unassembled WGS sequence"/>
</dbReference>
<protein>
    <submittedName>
        <fullName evidence="1">(Mediterranean fruit fly) hypothetical protein</fullName>
    </submittedName>
</protein>
<proteinExistence type="predicted"/>
<comment type="caution">
    <text evidence="1">The sequence shown here is derived from an EMBL/GenBank/DDBJ whole genome shotgun (WGS) entry which is preliminary data.</text>
</comment>
<organism evidence="1 2">
    <name type="scientific">Ceratitis capitata</name>
    <name type="common">Mediterranean fruit fly</name>
    <name type="synonym">Tephritis capitata</name>
    <dbReference type="NCBI Taxonomy" id="7213"/>
    <lineage>
        <taxon>Eukaryota</taxon>
        <taxon>Metazoa</taxon>
        <taxon>Ecdysozoa</taxon>
        <taxon>Arthropoda</taxon>
        <taxon>Hexapoda</taxon>
        <taxon>Insecta</taxon>
        <taxon>Pterygota</taxon>
        <taxon>Neoptera</taxon>
        <taxon>Endopterygota</taxon>
        <taxon>Diptera</taxon>
        <taxon>Brachycera</taxon>
        <taxon>Muscomorpha</taxon>
        <taxon>Tephritoidea</taxon>
        <taxon>Tephritidae</taxon>
        <taxon>Ceratitis</taxon>
        <taxon>Ceratitis</taxon>
    </lineage>
</organism>
<evidence type="ECO:0000313" key="1">
    <source>
        <dbReference type="EMBL" id="CAD7002100.1"/>
    </source>
</evidence>
<dbReference type="AlphaFoldDB" id="A0A811USZ7"/>
<accession>A0A811USZ7</accession>
<evidence type="ECO:0000313" key="2">
    <source>
        <dbReference type="Proteomes" id="UP000606786"/>
    </source>
</evidence>
<sequence>MAFFYEGSARGIRHWQANKWMDVLGYPQEADFKTGFQSNEMAAANEWPRVCIQRLTEEIIKTKYEVRSEEDAGSSGSDDEECLVRASTPIPISSESEEEHLAKCVAEGISNIKAHRYTLAHIP</sequence>
<gene>
    <name evidence="1" type="ORF">CCAP1982_LOCUS10588</name>
</gene>
<name>A0A811USZ7_CERCA</name>